<organism evidence="1">
    <name type="scientific">marine sediment metagenome</name>
    <dbReference type="NCBI Taxonomy" id="412755"/>
    <lineage>
        <taxon>unclassified sequences</taxon>
        <taxon>metagenomes</taxon>
        <taxon>ecological metagenomes</taxon>
    </lineage>
</organism>
<proteinExistence type="predicted"/>
<feature type="non-terminal residue" evidence="1">
    <location>
        <position position="81"/>
    </location>
</feature>
<reference evidence="1" key="1">
    <citation type="journal article" date="2014" name="Front. Microbiol.">
        <title>High frequency of phylogenetically diverse reductive dehalogenase-homologous genes in deep subseafloor sedimentary metagenomes.</title>
        <authorList>
            <person name="Kawai M."/>
            <person name="Futagami T."/>
            <person name="Toyoda A."/>
            <person name="Takaki Y."/>
            <person name="Nishi S."/>
            <person name="Hori S."/>
            <person name="Arai W."/>
            <person name="Tsubouchi T."/>
            <person name="Morono Y."/>
            <person name="Uchiyama I."/>
            <person name="Ito T."/>
            <person name="Fujiyama A."/>
            <person name="Inagaki F."/>
            <person name="Takami H."/>
        </authorList>
    </citation>
    <scope>NUCLEOTIDE SEQUENCE</scope>
    <source>
        <strain evidence="1">Expedition CK06-06</strain>
    </source>
</reference>
<protein>
    <submittedName>
        <fullName evidence="1">Uncharacterized protein</fullName>
    </submittedName>
</protein>
<comment type="caution">
    <text evidence="1">The sequence shown here is derived from an EMBL/GenBank/DDBJ whole genome shotgun (WGS) entry which is preliminary data.</text>
</comment>
<sequence length="81" mass="8784">HKTLPGPAFGFDFSRPLDFEQIYEKVLNYPVRNYSPAGMTALPCPLITSGLPAQAVEQLDQSLRPFGFFAVSGIAAAPNTK</sequence>
<dbReference type="EMBL" id="BARU01015718">
    <property type="protein sequence ID" value="GAH54662.1"/>
    <property type="molecule type" value="Genomic_DNA"/>
</dbReference>
<evidence type="ECO:0000313" key="1">
    <source>
        <dbReference type="EMBL" id="GAH54662.1"/>
    </source>
</evidence>
<dbReference type="AlphaFoldDB" id="X1GBR3"/>
<accession>X1GBR3</accession>
<gene>
    <name evidence="1" type="ORF">S03H2_26802</name>
</gene>
<feature type="non-terminal residue" evidence="1">
    <location>
        <position position="1"/>
    </location>
</feature>
<name>X1GBR3_9ZZZZ</name>